<dbReference type="EC" id="2.3.2.27" evidence="3"/>
<evidence type="ECO:0000256" key="13">
    <source>
        <dbReference type="SAM" id="MobiDB-lite"/>
    </source>
</evidence>
<keyword evidence="10" id="KW-0449">Lipoprotein</keyword>
<feature type="compositionally biased region" description="Low complexity" evidence="13">
    <location>
        <begin position="35"/>
        <end position="59"/>
    </location>
</feature>
<keyword evidence="7 12" id="KW-0863">Zinc-finger</keyword>
<keyword evidence="9" id="KW-0862">Zinc</keyword>
<evidence type="ECO:0000256" key="10">
    <source>
        <dbReference type="ARBA" id="ARBA00023288"/>
    </source>
</evidence>
<evidence type="ECO:0000256" key="6">
    <source>
        <dbReference type="ARBA" id="ARBA00022723"/>
    </source>
</evidence>
<dbReference type="PANTHER" id="PTHR22996">
    <property type="entry name" value="MAHOGUNIN"/>
    <property type="match status" value="1"/>
</dbReference>
<keyword evidence="4" id="KW-0808">Transferase</keyword>
<gene>
    <name evidence="15" type="ORF">RJ641_023608</name>
</gene>
<protein>
    <recommendedName>
        <fullName evidence="3">RING-type E3 ubiquitin transferase</fullName>
        <ecNumber evidence="3">2.3.2.27</ecNumber>
    </recommendedName>
</protein>
<dbReference type="CDD" id="cd16789">
    <property type="entry name" value="mRING-HC-C3HC5_MGRN1-like"/>
    <property type="match status" value="1"/>
</dbReference>
<dbReference type="GO" id="GO:0061630">
    <property type="term" value="F:ubiquitin protein ligase activity"/>
    <property type="evidence" value="ECO:0007669"/>
    <property type="project" value="UniProtKB-EC"/>
</dbReference>
<dbReference type="PROSITE" id="PS50089">
    <property type="entry name" value="ZF_RING_2"/>
    <property type="match status" value="1"/>
</dbReference>
<dbReference type="AlphaFoldDB" id="A0AAN8U9U5"/>
<comment type="pathway">
    <text evidence="2">Protein modification; protein ubiquitination.</text>
</comment>
<reference evidence="15 16" key="1">
    <citation type="submission" date="2023-12" db="EMBL/GenBank/DDBJ databases">
        <title>A high-quality genome assembly for Dillenia turbinata (Dilleniales).</title>
        <authorList>
            <person name="Chanderbali A."/>
        </authorList>
    </citation>
    <scope>NUCLEOTIDE SEQUENCE [LARGE SCALE GENOMIC DNA]</scope>
    <source>
        <strain evidence="15">LSX21</strain>
        <tissue evidence="15">Leaf</tissue>
    </source>
</reference>
<evidence type="ECO:0000259" key="14">
    <source>
        <dbReference type="PROSITE" id="PS50089"/>
    </source>
</evidence>
<dbReference type="Pfam" id="PF13920">
    <property type="entry name" value="zf-C3HC4_3"/>
    <property type="match status" value="1"/>
</dbReference>
<feature type="compositionally biased region" description="Basic residues" evidence="13">
    <location>
        <begin position="1"/>
        <end position="20"/>
    </location>
</feature>
<dbReference type="GO" id="GO:0008270">
    <property type="term" value="F:zinc ion binding"/>
    <property type="evidence" value="ECO:0007669"/>
    <property type="project" value="UniProtKB-KW"/>
</dbReference>
<evidence type="ECO:0000256" key="9">
    <source>
        <dbReference type="ARBA" id="ARBA00022833"/>
    </source>
</evidence>
<feature type="domain" description="RING-type" evidence="14">
    <location>
        <begin position="349"/>
        <end position="388"/>
    </location>
</feature>
<evidence type="ECO:0000313" key="16">
    <source>
        <dbReference type="Proteomes" id="UP001370490"/>
    </source>
</evidence>
<dbReference type="InterPro" id="IPR058981">
    <property type="entry name" value="MGRN1/RNF157-like_N"/>
</dbReference>
<keyword evidence="8" id="KW-0833">Ubl conjugation pathway</keyword>
<keyword evidence="5" id="KW-0519">Myristate</keyword>
<evidence type="ECO:0000256" key="3">
    <source>
        <dbReference type="ARBA" id="ARBA00012483"/>
    </source>
</evidence>
<feature type="region of interest" description="Disordered" evidence="13">
    <location>
        <begin position="272"/>
        <end position="292"/>
    </location>
</feature>
<evidence type="ECO:0000256" key="8">
    <source>
        <dbReference type="ARBA" id="ARBA00022786"/>
    </source>
</evidence>
<dbReference type="EMBL" id="JBAMMX010000028">
    <property type="protein sequence ID" value="KAK6911515.1"/>
    <property type="molecule type" value="Genomic_DNA"/>
</dbReference>
<dbReference type="InterPro" id="IPR045194">
    <property type="entry name" value="MGRN1/RNF157-like"/>
</dbReference>
<comment type="similarity">
    <text evidence="11">Belongs to the RING-type zinc finger family. LOG2 subfamily.</text>
</comment>
<evidence type="ECO:0000256" key="11">
    <source>
        <dbReference type="ARBA" id="ARBA00025721"/>
    </source>
</evidence>
<dbReference type="GO" id="GO:0016567">
    <property type="term" value="P:protein ubiquitination"/>
    <property type="evidence" value="ECO:0007669"/>
    <property type="project" value="TreeGrafter"/>
</dbReference>
<evidence type="ECO:0000313" key="15">
    <source>
        <dbReference type="EMBL" id="KAK6911515.1"/>
    </source>
</evidence>
<keyword evidence="16" id="KW-1185">Reference proteome</keyword>
<dbReference type="Proteomes" id="UP001370490">
    <property type="component" value="Unassembled WGS sequence"/>
</dbReference>
<dbReference type="InterPro" id="IPR013083">
    <property type="entry name" value="Znf_RING/FYVE/PHD"/>
</dbReference>
<organism evidence="15 16">
    <name type="scientific">Dillenia turbinata</name>
    <dbReference type="NCBI Taxonomy" id="194707"/>
    <lineage>
        <taxon>Eukaryota</taxon>
        <taxon>Viridiplantae</taxon>
        <taxon>Streptophyta</taxon>
        <taxon>Embryophyta</taxon>
        <taxon>Tracheophyta</taxon>
        <taxon>Spermatophyta</taxon>
        <taxon>Magnoliopsida</taxon>
        <taxon>eudicotyledons</taxon>
        <taxon>Gunneridae</taxon>
        <taxon>Pentapetalae</taxon>
        <taxon>Dilleniales</taxon>
        <taxon>Dilleniaceae</taxon>
        <taxon>Dillenia</taxon>
    </lineage>
</organism>
<accession>A0AAN8U9U5</accession>
<feature type="compositionally biased region" description="Pro residues" evidence="13">
    <location>
        <begin position="60"/>
        <end position="70"/>
    </location>
</feature>
<dbReference type="FunFam" id="3.30.40.10:FF:000115">
    <property type="entry name" value="probable E3 ubiquitin-protein ligase LOG2"/>
    <property type="match status" value="1"/>
</dbReference>
<evidence type="ECO:0000256" key="2">
    <source>
        <dbReference type="ARBA" id="ARBA00004906"/>
    </source>
</evidence>
<feature type="compositionally biased region" description="Pro residues" evidence="13">
    <location>
        <begin position="24"/>
        <end position="34"/>
    </location>
</feature>
<evidence type="ECO:0000256" key="1">
    <source>
        <dbReference type="ARBA" id="ARBA00000900"/>
    </source>
</evidence>
<dbReference type="InterPro" id="IPR001841">
    <property type="entry name" value="Znf_RING"/>
</dbReference>
<keyword evidence="6" id="KW-0479">Metal-binding</keyword>
<sequence>MGHFLSKTRHQNHNNHHTHNHPSLPLPPPTPPPNSVTQPQPQPSSTSSSTSSSNSNTNPLPLPQAPPQSTPPTYCFAANSPYPPPQPNPYPYYTNNQYYYQRPFVGPSNYQPFYPYQQSYRPPGFSLPPPQPVVPFSQPPVQQPVPYVDHQSAKKIKNYVNVHKETIKVEVDENHGDCHLVTFTFDALVDGSITIFYFAKEGTNCIFSPAYPEIFKPVKIPFNKGLGQKFQQPSGTGIDFGFFEFDDLSKPSPSEDIFPLVISAEASLTAETSSSSPASKEQLDQPQPVTSPHAQITQAVLEHKEGIFQVRVVKQILWIDGVRYELREIYGISNMDEEKFDDGDTGKECVICMTEAKDTAVLPCRHMCMCGECAQALRLQSNKCPICRQPIQELIEIKVNAGNCLKYFLVSLFLLILEHELVHFVKISYFFSAKG</sequence>
<proteinExistence type="inferred from homology"/>
<evidence type="ECO:0000256" key="4">
    <source>
        <dbReference type="ARBA" id="ARBA00022679"/>
    </source>
</evidence>
<dbReference type="Pfam" id="PF26192">
    <property type="entry name" value="RNF157-like_N"/>
    <property type="match status" value="1"/>
</dbReference>
<comment type="caution">
    <text evidence="15">The sequence shown here is derived from an EMBL/GenBank/DDBJ whole genome shotgun (WGS) entry which is preliminary data.</text>
</comment>
<dbReference type="InterPro" id="IPR045195">
    <property type="entry name" value="LOG2-like_mRING_C3HC5"/>
</dbReference>
<evidence type="ECO:0000256" key="12">
    <source>
        <dbReference type="PROSITE-ProRule" id="PRU00175"/>
    </source>
</evidence>
<feature type="region of interest" description="Disordered" evidence="13">
    <location>
        <begin position="1"/>
        <end position="81"/>
    </location>
</feature>
<comment type="catalytic activity">
    <reaction evidence="1">
        <text>S-ubiquitinyl-[E2 ubiquitin-conjugating enzyme]-L-cysteine + [acceptor protein]-L-lysine = [E2 ubiquitin-conjugating enzyme]-L-cysteine + N(6)-ubiquitinyl-[acceptor protein]-L-lysine.</text>
        <dbReference type="EC" id="2.3.2.27"/>
    </reaction>
</comment>
<evidence type="ECO:0000256" key="7">
    <source>
        <dbReference type="ARBA" id="ARBA00022771"/>
    </source>
</evidence>
<dbReference type="SMART" id="SM00184">
    <property type="entry name" value="RING"/>
    <property type="match status" value="1"/>
</dbReference>
<dbReference type="SUPFAM" id="SSF57850">
    <property type="entry name" value="RING/U-box"/>
    <property type="match status" value="1"/>
</dbReference>
<dbReference type="Gene3D" id="3.30.40.10">
    <property type="entry name" value="Zinc/RING finger domain, C3HC4 (zinc finger)"/>
    <property type="match status" value="1"/>
</dbReference>
<name>A0AAN8U9U5_9MAGN</name>
<evidence type="ECO:0000256" key="5">
    <source>
        <dbReference type="ARBA" id="ARBA00022707"/>
    </source>
</evidence>
<dbReference type="PANTHER" id="PTHR22996:SF27">
    <property type="entry name" value="RING-TYPE E3 UBIQUITIN TRANSFERASE"/>
    <property type="match status" value="1"/>
</dbReference>